<dbReference type="KEGG" id="bmyc:DJ92_3074"/>
<name>A0A2A8B4U0_9BACI</name>
<organism evidence="3 4">
    <name type="scientific">Bacillus pseudomycoides</name>
    <dbReference type="NCBI Taxonomy" id="64104"/>
    <lineage>
        <taxon>Bacteria</taxon>
        <taxon>Bacillati</taxon>
        <taxon>Bacillota</taxon>
        <taxon>Bacilli</taxon>
        <taxon>Bacillales</taxon>
        <taxon>Bacillaceae</taxon>
        <taxon>Bacillus</taxon>
        <taxon>Bacillus cereus group</taxon>
    </lineage>
</organism>
<dbReference type="EMBL" id="VLYX01000034">
    <property type="protein sequence ID" value="MDR4328582.1"/>
    <property type="molecule type" value="Genomic_DNA"/>
</dbReference>
<reference evidence="3 4" key="1">
    <citation type="submission" date="2017-09" db="EMBL/GenBank/DDBJ databases">
        <title>Large-scale bioinformatics analysis of Bacillus genomes uncovers conserved roles of natural products in bacterial physiology.</title>
        <authorList>
            <consortium name="Agbiome Team Llc"/>
            <person name="Bleich R.M."/>
            <person name="Grubbs K.J."/>
            <person name="Santa Maria K.C."/>
            <person name="Allen S.E."/>
            <person name="Farag S."/>
            <person name="Shank E.A."/>
            <person name="Bowers A."/>
        </authorList>
    </citation>
    <scope>NUCLEOTIDE SEQUENCE [LARGE SCALE GENOMIC DNA]</scope>
    <source>
        <strain evidence="3 4">AFS037265</strain>
    </source>
</reference>
<evidence type="ECO:0000256" key="1">
    <source>
        <dbReference type="SAM" id="Phobius"/>
    </source>
</evidence>
<feature type="transmembrane region" description="Helical" evidence="1">
    <location>
        <begin position="12"/>
        <end position="28"/>
    </location>
</feature>
<dbReference type="GeneID" id="34214731"/>
<sequence>MIKDKRLKRLYYLYLFPAILCMMFFLNSDMNSLPYAQLLGTVSGCIAAIMLAAFWTVKLQIKKDQSS</sequence>
<evidence type="ECO:0000313" key="2">
    <source>
        <dbReference type="EMBL" id="MDR4328582.1"/>
    </source>
</evidence>
<accession>A0A2A8B4U0</accession>
<evidence type="ECO:0000313" key="4">
    <source>
        <dbReference type="Proteomes" id="UP000221918"/>
    </source>
</evidence>
<evidence type="ECO:0000313" key="3">
    <source>
        <dbReference type="EMBL" id="PHE93877.1"/>
    </source>
</evidence>
<gene>
    <name evidence="3" type="ORF">COF81_17525</name>
    <name evidence="2" type="ORF">FOS08_22505</name>
</gene>
<dbReference type="Proteomes" id="UP001248134">
    <property type="component" value="Unassembled WGS sequence"/>
</dbReference>
<evidence type="ECO:0008006" key="5">
    <source>
        <dbReference type="Google" id="ProtNLM"/>
    </source>
</evidence>
<dbReference type="AlphaFoldDB" id="A0A2A8B4U0"/>
<comment type="caution">
    <text evidence="3">The sequence shown here is derived from an EMBL/GenBank/DDBJ whole genome shotgun (WGS) entry which is preliminary data.</text>
</comment>
<dbReference type="EMBL" id="NUTL01000071">
    <property type="protein sequence ID" value="PHE93877.1"/>
    <property type="molecule type" value="Genomic_DNA"/>
</dbReference>
<proteinExistence type="predicted"/>
<dbReference type="RefSeq" id="WP_018767239.1">
    <property type="nucleotide sequence ID" value="NZ_CM000743.1"/>
</dbReference>
<protein>
    <recommendedName>
        <fullName evidence="5">Group-specific protein</fullName>
    </recommendedName>
</protein>
<dbReference type="Proteomes" id="UP000221918">
    <property type="component" value="Unassembled WGS sequence"/>
</dbReference>
<keyword evidence="1" id="KW-0472">Membrane</keyword>
<keyword evidence="1" id="KW-1133">Transmembrane helix</keyword>
<feature type="transmembrane region" description="Helical" evidence="1">
    <location>
        <begin position="34"/>
        <end position="57"/>
    </location>
</feature>
<reference evidence="2" key="2">
    <citation type="submission" date="2019-07" db="EMBL/GenBank/DDBJ databases">
        <title>Phylogenomic Reclassification of ATCC Bacillus Strains and Various Taxa within the Genus Bacillus.</title>
        <authorList>
            <person name="Riojas M.A."/>
            <person name="Frank A.M."/>
            <person name="Fenn S.L."/>
            <person name="King S.P."/>
            <person name="Brower S.M."/>
            <person name="Hazbon M.H."/>
        </authorList>
    </citation>
    <scope>NUCLEOTIDE SEQUENCE</scope>
    <source>
        <strain evidence="2">NR-12239</strain>
    </source>
</reference>
<keyword evidence="1" id="KW-0812">Transmembrane</keyword>